<organism evidence="1 2">
    <name type="scientific">Erwinia phage PhiEaH1</name>
    <dbReference type="NCBI Taxonomy" id="1401669"/>
    <lineage>
        <taxon>Viruses</taxon>
        <taxon>Duplodnaviria</taxon>
        <taxon>Heunggongvirae</taxon>
        <taxon>Uroviricota</taxon>
        <taxon>Caudoviricetes</taxon>
        <taxon>Chimalliviridae</taxon>
        <taxon>Iapetusvirus</taxon>
        <taxon>Iapetusvirus EaH1</taxon>
    </lineage>
</organism>
<name>W8CZC7_9CAUD</name>
<dbReference type="GeneID" id="18500910"/>
<keyword evidence="2" id="KW-1185">Reference proteome</keyword>
<evidence type="ECO:0000313" key="2">
    <source>
        <dbReference type="Proteomes" id="UP000204235"/>
    </source>
</evidence>
<dbReference type="Proteomes" id="UP000204235">
    <property type="component" value="Segment"/>
</dbReference>
<dbReference type="KEGG" id="vg:18500910"/>
<dbReference type="RefSeq" id="YP_009010063.1">
    <property type="nucleotide sequence ID" value="NC_023610.1"/>
</dbReference>
<dbReference type="EMBL" id="KF623294">
    <property type="protein sequence ID" value="AGX01732.1"/>
    <property type="molecule type" value="Genomic_DNA"/>
</dbReference>
<accession>W8CZC7</accession>
<protein>
    <submittedName>
        <fullName evidence="1">Uncharacterized protein</fullName>
    </submittedName>
</protein>
<evidence type="ECO:0000313" key="1">
    <source>
        <dbReference type="EMBL" id="AGX01732.1"/>
    </source>
</evidence>
<reference evidence="1 2" key="1">
    <citation type="journal article" date="2014" name="FEMS Microbiol. Lett.">
        <title>The genome of the Erwinia amylovora phage PhiEaH1 reveals greater diversity and broadens the applicability of phages for the treatment of fire blight.</title>
        <authorList>
            <person name="Meczker K."/>
            <person name="Domotor D."/>
            <person name="Vass J."/>
            <person name="Rakhely G."/>
            <person name="Schneider G."/>
            <person name="Kovacs T."/>
        </authorList>
    </citation>
    <scope>NUCLEOTIDE SEQUENCE [LARGE SCALE GENOMIC DNA]</scope>
</reference>
<sequence>MITIELYLTRKEVMALKAKGMTDKEIGRQLEVVPSLIPQILSKEVFVDFRLSSTSPKKGDDFGALLKSLVPEERDRQLRELVYCRVKKMGYHFSQKRLDQLYDTALRNAE</sequence>
<proteinExistence type="predicted"/>